<dbReference type="AlphaFoldDB" id="A0A1I1JM09"/>
<reference evidence="2 3" key="1">
    <citation type="submission" date="2016-10" db="EMBL/GenBank/DDBJ databases">
        <authorList>
            <person name="de Groot N.N."/>
        </authorList>
    </citation>
    <scope>NUCLEOTIDE SEQUENCE [LARGE SCALE GENOMIC DNA]</scope>
    <source>
        <strain evidence="2 3">CGMCC 1.7056</strain>
    </source>
</reference>
<evidence type="ECO:0000256" key="1">
    <source>
        <dbReference type="SAM" id="Phobius"/>
    </source>
</evidence>
<accession>A0A1I1JM09</accession>
<protein>
    <recommendedName>
        <fullName evidence="4">Calcineurin-like phosphoesterase</fullName>
    </recommendedName>
</protein>
<evidence type="ECO:0000313" key="2">
    <source>
        <dbReference type="EMBL" id="SFC48992.1"/>
    </source>
</evidence>
<dbReference type="STRING" id="574651.SAMN04487968_10747"/>
<keyword evidence="3" id="KW-1185">Reference proteome</keyword>
<keyword evidence="1" id="KW-1133">Transmembrane helix</keyword>
<feature type="transmembrane region" description="Helical" evidence="1">
    <location>
        <begin position="138"/>
        <end position="161"/>
    </location>
</feature>
<sequence>MKGWGAVASHRPVATARSAAKVAGLLLIGITLLVAPAAAAVLAVQLAPPAHVEIAGQDVTVRPVLGRNTTQVAGDAITRPEHGRIELGPIAVDVGLDLGVDWNRLIPEDKQTRQYLVALFDDPSPAIASIRSAARRQVLSWTVAAAVVVLATEVAVGALLWQRRKKLAAMPPSLADVVSAHNSRLRRLVVVTAVASLIALELMAGHTLLHRDERVVVGSPALAGTSLAGTQVEGLVADVIPFLAVLRPHSTFYDQVSDNLDSVLRDAAVRTDEDDVLFVEAEDLEDVNGMARIVGRAATLVEADFISFSGDLTFAGKPVESYLIDTIDYYSQGTPVEFSPGLHDTPAILRAATARGWHVADNRTHQVGDVSLLTLADPRVSTVGNFGAGTVPRDNGVDVDDFVEAAVEEACDSRPDVVVLHDHVLGQRIAESGCQDLVIDGRSFRRIGVQRYLTPDGGAAIEYTVGSAGGHVDTRPNPGPVQHRATFEVFSLDPESGLVQASVVTVRPDASVTVSEPIVVLEGQSVDEP</sequence>
<evidence type="ECO:0000313" key="3">
    <source>
        <dbReference type="Proteomes" id="UP000198832"/>
    </source>
</evidence>
<name>A0A1I1JM09_9ACTN</name>
<dbReference type="Proteomes" id="UP000198832">
    <property type="component" value="Unassembled WGS sequence"/>
</dbReference>
<organism evidence="2 3">
    <name type="scientific">Nocardioides terrae</name>
    <dbReference type="NCBI Taxonomy" id="574651"/>
    <lineage>
        <taxon>Bacteria</taxon>
        <taxon>Bacillati</taxon>
        <taxon>Actinomycetota</taxon>
        <taxon>Actinomycetes</taxon>
        <taxon>Propionibacteriales</taxon>
        <taxon>Nocardioidaceae</taxon>
        <taxon>Nocardioides</taxon>
    </lineage>
</organism>
<dbReference type="InterPro" id="IPR029052">
    <property type="entry name" value="Metallo-depent_PP-like"/>
</dbReference>
<gene>
    <name evidence="2" type="ORF">SAMN04487968_10747</name>
</gene>
<keyword evidence="1" id="KW-0812">Transmembrane</keyword>
<dbReference type="EMBL" id="FOLB01000007">
    <property type="protein sequence ID" value="SFC48992.1"/>
    <property type="molecule type" value="Genomic_DNA"/>
</dbReference>
<evidence type="ECO:0008006" key="4">
    <source>
        <dbReference type="Google" id="ProtNLM"/>
    </source>
</evidence>
<proteinExistence type="predicted"/>
<feature type="transmembrane region" description="Helical" evidence="1">
    <location>
        <begin position="188"/>
        <end position="209"/>
    </location>
</feature>
<dbReference type="SUPFAM" id="SSF56300">
    <property type="entry name" value="Metallo-dependent phosphatases"/>
    <property type="match status" value="1"/>
</dbReference>
<keyword evidence="1" id="KW-0472">Membrane</keyword>